<feature type="compositionally biased region" description="Polar residues" evidence="1">
    <location>
        <begin position="93"/>
        <end position="102"/>
    </location>
</feature>
<evidence type="ECO:0000256" key="1">
    <source>
        <dbReference type="SAM" id="MobiDB-lite"/>
    </source>
</evidence>
<name>A0A8D8QL26_9HEMI</name>
<proteinExistence type="predicted"/>
<accession>A0A8D8QL26</accession>
<dbReference type="AlphaFoldDB" id="A0A8D8QL26"/>
<dbReference type="EMBL" id="HBUF01082818">
    <property type="protein sequence ID" value="CAG6633502.1"/>
    <property type="molecule type" value="Transcribed_RNA"/>
</dbReference>
<feature type="region of interest" description="Disordered" evidence="1">
    <location>
        <begin position="93"/>
        <end position="119"/>
    </location>
</feature>
<protein>
    <submittedName>
        <fullName evidence="2">Uncharacterized protein</fullName>
    </submittedName>
</protein>
<sequence>MNFISNQDISNGDGDKGLSYKIIKFDKNDKDSINSFLQNNNIEIISQSQLNAANNNVNPSQIGPNDVLLSNFQNKEILLSSLNVNKGNADIATSESNGPLNTKENEIPKDILPTPLGPVESNEDQYKTVILSNNKEQPEAGSHAIFYNPNNIVGSSGKEGEVFDSKPSETLKDIPTIKENADNVTSSENKTADVQFFSVPLVAAFTLEQNSFGIPQKVTPLNYLENGEVISEERVKGIEGTIILNKQQQKVAEKANNTKEVEELKAKQVYLEREKIYVDEKLKEFRQNENKEKLIHQQSIGLQTANLEQYLQKFNREPKYNNDFSSLQFGNTNLELKKQQLQEQFAREAELERYKKLEYEKIQELNRLEKLKQFEKNLQQFEQRELGNIQPKPTIQSQEFRPSFPLVNLENLPPVDFQKSLNVQYSQFPVQSNFATIQPSIQPNQPTFAPSQSNQPTFTPVQQTQPIFSTNNPTFAPQASFQPQPSFQSNNYQSNFISNAPRAQPNFNQAPPQQSGFVPSQNIAKQPPPQFNPNPFQQIPRQNFQPNFQPNNNNFIPLPQQQQYPQQNFQQGRSFPVDSFRPSQFQNNFQSFQNNFQPLQSQFNQPFVQQPFLSNNRIVRKEPFQSVGNFGFNNKDTFQSVSSFGVNNFLPQSTKSNTFKRNIIPPSRVLEPPFV</sequence>
<reference evidence="2" key="1">
    <citation type="submission" date="2021-05" db="EMBL/GenBank/DDBJ databases">
        <authorList>
            <person name="Alioto T."/>
            <person name="Alioto T."/>
            <person name="Gomez Garrido J."/>
        </authorList>
    </citation>
    <scope>NUCLEOTIDE SEQUENCE</scope>
</reference>
<evidence type="ECO:0000313" key="2">
    <source>
        <dbReference type="EMBL" id="CAG6633502.1"/>
    </source>
</evidence>
<organism evidence="2">
    <name type="scientific">Cacopsylla melanoneura</name>
    <dbReference type="NCBI Taxonomy" id="428564"/>
    <lineage>
        <taxon>Eukaryota</taxon>
        <taxon>Metazoa</taxon>
        <taxon>Ecdysozoa</taxon>
        <taxon>Arthropoda</taxon>
        <taxon>Hexapoda</taxon>
        <taxon>Insecta</taxon>
        <taxon>Pterygota</taxon>
        <taxon>Neoptera</taxon>
        <taxon>Paraneoptera</taxon>
        <taxon>Hemiptera</taxon>
        <taxon>Sternorrhyncha</taxon>
        <taxon>Psylloidea</taxon>
        <taxon>Psyllidae</taxon>
        <taxon>Psyllinae</taxon>
        <taxon>Cacopsylla</taxon>
    </lineage>
</organism>